<protein>
    <recommendedName>
        <fullName evidence="7">Aspartate--tRNA(Asp/Asn) ligase</fullName>
        <ecNumber evidence="7">6.1.1.23</ecNumber>
    </recommendedName>
    <alternativeName>
        <fullName evidence="7">Aspartyl-tRNA synthetase</fullName>
        <shortName evidence="7">AspRS</shortName>
    </alternativeName>
    <alternativeName>
        <fullName evidence="7">Non-discriminating aspartyl-tRNA synthetase</fullName>
        <shortName evidence="7">ND-AspRS</shortName>
    </alternativeName>
</protein>
<feature type="binding site" evidence="7">
    <location>
        <position position="471"/>
    </location>
    <ligand>
        <name>ATP</name>
        <dbReference type="ChEBI" id="CHEBI:30616"/>
    </ligand>
</feature>
<feature type="binding site" evidence="7">
    <location>
        <position position="224"/>
    </location>
    <ligand>
        <name>ATP</name>
        <dbReference type="ChEBI" id="CHEBI:30616"/>
    </ligand>
</feature>
<keyword evidence="4 7" id="KW-0067">ATP-binding</keyword>
<evidence type="ECO:0000256" key="4">
    <source>
        <dbReference type="ARBA" id="ARBA00022840"/>
    </source>
</evidence>
<feature type="region of interest" description="Disordered" evidence="8">
    <location>
        <begin position="548"/>
        <end position="580"/>
    </location>
</feature>
<dbReference type="InterPro" id="IPR047089">
    <property type="entry name" value="Asp-tRNA-ligase_1_N"/>
</dbReference>
<feature type="domain" description="Aminoacyl-transfer RNA synthetases class-II family profile" evidence="9">
    <location>
        <begin position="146"/>
        <end position="544"/>
    </location>
</feature>
<dbReference type="PANTHER" id="PTHR22594">
    <property type="entry name" value="ASPARTYL/LYSYL-TRNA SYNTHETASE"/>
    <property type="match status" value="1"/>
</dbReference>
<dbReference type="RefSeq" id="WP_378531123.1">
    <property type="nucleotide sequence ID" value="NZ_JBHSBH010000004.1"/>
</dbReference>
<keyword evidence="11" id="KW-1185">Reference proteome</keyword>
<name>A0ABV8FL13_9ACTN</name>
<dbReference type="SUPFAM" id="SSF55681">
    <property type="entry name" value="Class II aaRS and biotin synthetases"/>
    <property type="match status" value="1"/>
</dbReference>
<dbReference type="NCBIfam" id="NF001750">
    <property type="entry name" value="PRK00476.1"/>
    <property type="match status" value="1"/>
</dbReference>
<comment type="similarity">
    <text evidence="1 7">Belongs to the class-II aminoacyl-tRNA synthetase family. Type 1 subfamily.</text>
</comment>
<organism evidence="10 11">
    <name type="scientific">Nocardiopsis sediminis</name>
    <dbReference type="NCBI Taxonomy" id="1778267"/>
    <lineage>
        <taxon>Bacteria</taxon>
        <taxon>Bacillati</taxon>
        <taxon>Actinomycetota</taxon>
        <taxon>Actinomycetes</taxon>
        <taxon>Streptosporangiales</taxon>
        <taxon>Nocardiopsidaceae</taxon>
        <taxon>Nocardiopsis</taxon>
    </lineage>
</organism>
<feature type="binding site" evidence="7">
    <location>
        <begin position="215"/>
        <end position="217"/>
    </location>
    <ligand>
        <name>ATP</name>
        <dbReference type="ChEBI" id="CHEBI:30616"/>
    </ligand>
</feature>
<evidence type="ECO:0000256" key="6">
    <source>
        <dbReference type="ARBA" id="ARBA00023146"/>
    </source>
</evidence>
<comment type="catalytic activity">
    <reaction evidence="7">
        <text>tRNA(Asx) + L-aspartate + ATP = L-aspartyl-tRNA(Asx) + AMP + diphosphate</text>
        <dbReference type="Rhea" id="RHEA:18349"/>
        <dbReference type="Rhea" id="RHEA-COMP:9710"/>
        <dbReference type="Rhea" id="RHEA-COMP:9711"/>
        <dbReference type="ChEBI" id="CHEBI:29991"/>
        <dbReference type="ChEBI" id="CHEBI:30616"/>
        <dbReference type="ChEBI" id="CHEBI:33019"/>
        <dbReference type="ChEBI" id="CHEBI:78442"/>
        <dbReference type="ChEBI" id="CHEBI:78516"/>
        <dbReference type="ChEBI" id="CHEBI:456215"/>
        <dbReference type="EC" id="6.1.1.23"/>
    </reaction>
</comment>
<evidence type="ECO:0000259" key="9">
    <source>
        <dbReference type="PROSITE" id="PS50862"/>
    </source>
</evidence>
<comment type="caution">
    <text evidence="10">The sequence shown here is derived from an EMBL/GenBank/DDBJ whole genome shotgun (WGS) entry which is preliminary data.</text>
</comment>
<comment type="function">
    <text evidence="7">Aspartyl-tRNA synthetase with relaxed tRNA specificity since it is able to aspartylate not only its cognate tRNA(Asp) but also tRNA(Asn). Reaction proceeds in two steps: L-aspartate is first activated by ATP to form Asp-AMP and then transferred to the acceptor end of tRNA(Asp/Asn).</text>
</comment>
<evidence type="ECO:0000256" key="8">
    <source>
        <dbReference type="SAM" id="MobiDB-lite"/>
    </source>
</evidence>
<comment type="subunit">
    <text evidence="7">Homodimer.</text>
</comment>
<dbReference type="Pfam" id="PF02938">
    <property type="entry name" value="GAD"/>
    <property type="match status" value="1"/>
</dbReference>
<dbReference type="InterPro" id="IPR029351">
    <property type="entry name" value="GAD_dom"/>
</dbReference>
<dbReference type="EC" id="6.1.1.23" evidence="7"/>
<dbReference type="InterPro" id="IPR004364">
    <property type="entry name" value="Aa-tRNA-synt_II"/>
</dbReference>
<evidence type="ECO:0000256" key="3">
    <source>
        <dbReference type="ARBA" id="ARBA00022741"/>
    </source>
</evidence>
<keyword evidence="7" id="KW-0963">Cytoplasm</keyword>
<gene>
    <name evidence="7 10" type="primary">aspS</name>
    <name evidence="10" type="ORF">ACFOVU_07520</name>
</gene>
<dbReference type="InterPro" id="IPR012340">
    <property type="entry name" value="NA-bd_OB-fold"/>
</dbReference>
<feature type="binding site" evidence="7">
    <location>
        <position position="169"/>
    </location>
    <ligand>
        <name>L-aspartate</name>
        <dbReference type="ChEBI" id="CHEBI:29991"/>
    </ligand>
</feature>
<dbReference type="CDD" id="cd04317">
    <property type="entry name" value="EcAspRS_like_N"/>
    <property type="match status" value="1"/>
</dbReference>
<dbReference type="Pfam" id="PF00152">
    <property type="entry name" value="tRNA-synt_2"/>
    <property type="match status" value="1"/>
</dbReference>
<dbReference type="InterPro" id="IPR045864">
    <property type="entry name" value="aa-tRNA-synth_II/BPL/LPL"/>
</dbReference>
<evidence type="ECO:0000256" key="2">
    <source>
        <dbReference type="ARBA" id="ARBA00022598"/>
    </source>
</evidence>
<feature type="site" description="Important for tRNA non-discrimination" evidence="7">
    <location>
        <position position="77"/>
    </location>
</feature>
<dbReference type="InterPro" id="IPR047090">
    <property type="entry name" value="AspRS_core"/>
</dbReference>
<dbReference type="PROSITE" id="PS50862">
    <property type="entry name" value="AA_TRNA_LIGASE_II"/>
    <property type="match status" value="1"/>
</dbReference>
<accession>A0ABV8FL13</accession>
<keyword evidence="5 7" id="KW-0648">Protein biosynthesis</keyword>
<dbReference type="Pfam" id="PF01336">
    <property type="entry name" value="tRNA_anti-codon"/>
    <property type="match status" value="1"/>
</dbReference>
<keyword evidence="6 7" id="KW-0030">Aminoacyl-tRNA synthetase</keyword>
<dbReference type="CDD" id="cd00777">
    <property type="entry name" value="AspRS_core"/>
    <property type="match status" value="1"/>
</dbReference>
<dbReference type="HAMAP" id="MF_00044">
    <property type="entry name" value="Asp_tRNA_synth_type1"/>
    <property type="match status" value="1"/>
</dbReference>
<evidence type="ECO:0000256" key="7">
    <source>
        <dbReference type="HAMAP-Rule" id="MF_00044"/>
    </source>
</evidence>
<sequence>MIRTHDAGALRAEHADETVVLAGWVGRRRDHGGVVFLDLREASGVVQVVVREDELAHDLRAEYCIKVTGTVRVRPEGNANPEIPTGDIEVVADHIEVLSESAPLPFPLDGSQDISEEARLRYRYLDIRRPERGAALRARSEASYIVHDVMRRHDFVNIETPYLTRSTPEGARDFLVPVRLQPGHWYALPQSPQLFKQLLMVGGMERYYQIARCFRDEDFRADRQPEFTQIDIEMSFVDQEDVIRVGEELVAELWSGILGHEIPLPLPRMPFLEAMDRFGSDKPDLRFGLELRELTGYFSATPFRVFQAPYVGAVVMPGGASQTRKELDAWQDWAKARGAKGLAYVLVQQDGTLGGPVAKNLSEQERAGLVEAVGAAPGDAVFFAAGARRASQELLGAARLEIGTRQGLIDESQWSFLWIVDAPMFEEDGEGGWTPVHHPFTGPKPEWADTFDKDPGNALAYAYDMVCNGMEIGGGSIRIHRVDVQERVFETLGIGRAEAESKFGFLLDAFKFGPPPHGGIAFGWDRIVALLTGGDSIRDVIAFPKTASGGDPLTGAPTPITVPQRREAGVDADPEAGKAS</sequence>
<dbReference type="NCBIfam" id="TIGR00459">
    <property type="entry name" value="aspS_bact"/>
    <property type="match status" value="1"/>
</dbReference>
<proteinExistence type="inferred from homology"/>
<dbReference type="Proteomes" id="UP001595847">
    <property type="component" value="Unassembled WGS sequence"/>
</dbReference>
<keyword evidence="2 7" id="KW-0436">Ligase</keyword>
<dbReference type="PANTHER" id="PTHR22594:SF5">
    <property type="entry name" value="ASPARTATE--TRNA LIGASE, MITOCHONDRIAL"/>
    <property type="match status" value="1"/>
</dbReference>
<dbReference type="InterPro" id="IPR002312">
    <property type="entry name" value="Asp/Asn-tRNA-synth_IIb"/>
</dbReference>
<evidence type="ECO:0000256" key="1">
    <source>
        <dbReference type="ARBA" id="ARBA00006303"/>
    </source>
</evidence>
<feature type="binding site" evidence="7">
    <location>
        <position position="215"/>
    </location>
    <ligand>
        <name>L-aspartate</name>
        <dbReference type="ChEBI" id="CHEBI:29991"/>
    </ligand>
</feature>
<dbReference type="EMBL" id="JBHSBH010000004">
    <property type="protein sequence ID" value="MFC3995758.1"/>
    <property type="molecule type" value="Genomic_DNA"/>
</dbReference>
<evidence type="ECO:0000313" key="10">
    <source>
        <dbReference type="EMBL" id="MFC3995758.1"/>
    </source>
</evidence>
<dbReference type="GO" id="GO:0004815">
    <property type="term" value="F:aspartate-tRNA ligase activity"/>
    <property type="evidence" value="ECO:0007669"/>
    <property type="project" value="UniProtKB-EC"/>
</dbReference>
<comment type="subcellular location">
    <subcellularLocation>
        <location evidence="7">Cytoplasm</location>
    </subcellularLocation>
</comment>
<dbReference type="InterPro" id="IPR004524">
    <property type="entry name" value="Asp-tRNA-ligase_1"/>
</dbReference>
<dbReference type="SUPFAM" id="SSF50249">
    <property type="entry name" value="Nucleic acid-binding proteins"/>
    <property type="match status" value="1"/>
</dbReference>
<dbReference type="Gene3D" id="2.40.50.140">
    <property type="entry name" value="Nucleic acid-binding proteins"/>
    <property type="match status" value="1"/>
</dbReference>
<reference evidence="11" key="1">
    <citation type="journal article" date="2019" name="Int. J. Syst. Evol. Microbiol.">
        <title>The Global Catalogue of Microorganisms (GCM) 10K type strain sequencing project: providing services to taxonomists for standard genome sequencing and annotation.</title>
        <authorList>
            <consortium name="The Broad Institute Genomics Platform"/>
            <consortium name="The Broad Institute Genome Sequencing Center for Infectious Disease"/>
            <person name="Wu L."/>
            <person name="Ma J."/>
        </authorList>
    </citation>
    <scope>NUCLEOTIDE SEQUENCE [LARGE SCALE GENOMIC DNA]</scope>
    <source>
        <strain evidence="11">TBRC 1826</strain>
    </source>
</reference>
<dbReference type="SUPFAM" id="SSF55261">
    <property type="entry name" value="GAD domain-like"/>
    <property type="match status" value="1"/>
</dbReference>
<feature type="binding site" evidence="7">
    <location>
        <begin position="523"/>
        <end position="526"/>
    </location>
    <ligand>
        <name>ATP</name>
        <dbReference type="ChEBI" id="CHEBI:30616"/>
    </ligand>
</feature>
<feature type="region of interest" description="Aspartate" evidence="7">
    <location>
        <begin position="193"/>
        <end position="196"/>
    </location>
</feature>
<dbReference type="Gene3D" id="3.30.930.10">
    <property type="entry name" value="Bira Bifunctional Protein, Domain 2"/>
    <property type="match status" value="1"/>
</dbReference>
<feature type="binding site" evidence="7">
    <location>
        <position position="478"/>
    </location>
    <ligand>
        <name>L-aspartate</name>
        <dbReference type="ChEBI" id="CHEBI:29991"/>
    </ligand>
</feature>
<feature type="site" description="Important for tRNA non-discrimination" evidence="7">
    <location>
        <position position="31"/>
    </location>
</feature>
<dbReference type="InterPro" id="IPR004115">
    <property type="entry name" value="GAD-like_sf"/>
</dbReference>
<dbReference type="Gene3D" id="3.30.1360.30">
    <property type="entry name" value="GAD-like domain"/>
    <property type="match status" value="1"/>
</dbReference>
<feature type="binding site" evidence="7">
    <location>
        <position position="437"/>
    </location>
    <ligand>
        <name>L-aspartate</name>
        <dbReference type="ChEBI" id="CHEBI:29991"/>
    </ligand>
</feature>
<evidence type="ECO:0000313" key="11">
    <source>
        <dbReference type="Proteomes" id="UP001595847"/>
    </source>
</evidence>
<dbReference type="InterPro" id="IPR006195">
    <property type="entry name" value="aa-tRNA-synth_II"/>
</dbReference>
<dbReference type="InterPro" id="IPR004365">
    <property type="entry name" value="NA-bd_OB_tRNA"/>
</dbReference>
<evidence type="ECO:0000256" key="5">
    <source>
        <dbReference type="ARBA" id="ARBA00022917"/>
    </source>
</evidence>
<keyword evidence="3 7" id="KW-0547">Nucleotide-binding</keyword>
<dbReference type="PRINTS" id="PR01042">
    <property type="entry name" value="TRNASYNTHASP"/>
</dbReference>